<accession>A0A378SRS1</accession>
<protein>
    <submittedName>
        <fullName evidence="1">Uncharacterized protein</fullName>
    </submittedName>
</protein>
<dbReference type="InterPro" id="IPR055586">
    <property type="entry name" value="DUF7162"/>
</dbReference>
<dbReference type="Pfam" id="PF23721">
    <property type="entry name" value="DUF7162"/>
    <property type="match status" value="1"/>
</dbReference>
<organism evidence="1 2">
    <name type="scientific">Mycolicibacterium gilvum</name>
    <dbReference type="NCBI Taxonomy" id="1804"/>
    <lineage>
        <taxon>Bacteria</taxon>
        <taxon>Bacillati</taxon>
        <taxon>Actinomycetota</taxon>
        <taxon>Actinomycetes</taxon>
        <taxon>Mycobacteriales</taxon>
        <taxon>Mycobacteriaceae</taxon>
        <taxon>Mycolicibacterium</taxon>
    </lineage>
</organism>
<reference evidence="1 2" key="1">
    <citation type="submission" date="2018-06" db="EMBL/GenBank/DDBJ databases">
        <authorList>
            <consortium name="Pathogen Informatics"/>
            <person name="Doyle S."/>
        </authorList>
    </citation>
    <scope>NUCLEOTIDE SEQUENCE [LARGE SCALE GENOMIC DNA]</scope>
    <source>
        <strain evidence="1 2">NCTC10742</strain>
    </source>
</reference>
<name>A0A378SRS1_9MYCO</name>
<evidence type="ECO:0000313" key="2">
    <source>
        <dbReference type="Proteomes" id="UP000254291"/>
    </source>
</evidence>
<dbReference type="EMBL" id="UGQM01000001">
    <property type="protein sequence ID" value="STZ44087.1"/>
    <property type="molecule type" value="Genomic_DNA"/>
</dbReference>
<dbReference type="RefSeq" id="WP_115327642.1">
    <property type="nucleotide sequence ID" value="NZ_JACKST010000151.1"/>
</dbReference>
<dbReference type="Proteomes" id="UP000254291">
    <property type="component" value="Unassembled WGS sequence"/>
</dbReference>
<proteinExistence type="predicted"/>
<dbReference type="AlphaFoldDB" id="A0A378SRS1"/>
<sequence>MGEIASVDLDRLQALAERFRDVATDVDGLRVPGLDPAELPGAAVGRVAVGELVSPAVSAVVRRLTEWASAACAAAESFRDADAGHGERFLPR</sequence>
<evidence type="ECO:0000313" key="1">
    <source>
        <dbReference type="EMBL" id="STZ44087.1"/>
    </source>
</evidence>
<gene>
    <name evidence="1" type="ORF">NCTC10742_03318</name>
</gene>